<proteinExistence type="predicted"/>
<sequence length="145" mass="16068">MLLLQRRSILGQFFGGHEKRTDDPRFFEYGGVKLTTTRRFVAPLGGEGEGEGDDAVPLDRTNTAIAFSSNSSLAYALSYFYFTLKCPDVRIALICALVVAASYDVLLGRCEAFDELLDATREELDAINAGNYDARWLEEVNNVIS</sequence>
<accession>A0A7S1ZHG0</accession>
<gene>
    <name evidence="1" type="ORF">OSIN01602_LOCUS10014</name>
</gene>
<name>A0A7S1ZHG0_TRICV</name>
<dbReference type="AlphaFoldDB" id="A0A7S1ZHG0"/>
<reference evidence="1" key="1">
    <citation type="submission" date="2021-01" db="EMBL/GenBank/DDBJ databases">
        <authorList>
            <person name="Corre E."/>
            <person name="Pelletier E."/>
            <person name="Niang G."/>
            <person name="Scheremetjew M."/>
            <person name="Finn R."/>
            <person name="Kale V."/>
            <person name="Holt S."/>
            <person name="Cochrane G."/>
            <person name="Meng A."/>
            <person name="Brown T."/>
            <person name="Cohen L."/>
        </authorList>
    </citation>
    <scope>NUCLEOTIDE SEQUENCE</scope>
    <source>
        <strain evidence="1">Grunow 1884</strain>
    </source>
</reference>
<dbReference type="EMBL" id="HBGO01017557">
    <property type="protein sequence ID" value="CAD9339174.1"/>
    <property type="molecule type" value="Transcribed_RNA"/>
</dbReference>
<protein>
    <submittedName>
        <fullName evidence="1">Uncharacterized protein</fullName>
    </submittedName>
</protein>
<evidence type="ECO:0000313" key="1">
    <source>
        <dbReference type="EMBL" id="CAD9339174.1"/>
    </source>
</evidence>
<organism evidence="1">
    <name type="scientific">Trieres chinensis</name>
    <name type="common">Marine centric diatom</name>
    <name type="synonym">Odontella sinensis</name>
    <dbReference type="NCBI Taxonomy" id="1514140"/>
    <lineage>
        <taxon>Eukaryota</taxon>
        <taxon>Sar</taxon>
        <taxon>Stramenopiles</taxon>
        <taxon>Ochrophyta</taxon>
        <taxon>Bacillariophyta</taxon>
        <taxon>Mediophyceae</taxon>
        <taxon>Biddulphiophycidae</taxon>
        <taxon>Eupodiscales</taxon>
        <taxon>Parodontellaceae</taxon>
        <taxon>Trieres</taxon>
    </lineage>
</organism>